<keyword evidence="4 6" id="KW-1133">Transmembrane helix</keyword>
<evidence type="ECO:0000256" key="6">
    <source>
        <dbReference type="SAM" id="Phobius"/>
    </source>
</evidence>
<evidence type="ECO:0000256" key="2">
    <source>
        <dbReference type="ARBA" id="ARBA00022475"/>
    </source>
</evidence>
<name>A0AA37M1G8_9HYPH</name>
<gene>
    <name evidence="7" type="ORF">MPEAHAMD_0308</name>
</gene>
<dbReference type="CDD" id="cd06581">
    <property type="entry name" value="TM_PBP1_LivM_like"/>
    <property type="match status" value="1"/>
</dbReference>
<feature type="transmembrane region" description="Helical" evidence="6">
    <location>
        <begin position="280"/>
        <end position="301"/>
    </location>
</feature>
<feature type="transmembrane region" description="Helical" evidence="6">
    <location>
        <begin position="230"/>
        <end position="248"/>
    </location>
</feature>
<dbReference type="AlphaFoldDB" id="A0AA37M1G8"/>
<keyword evidence="5 6" id="KW-0472">Membrane</keyword>
<reference evidence="7" key="2">
    <citation type="submission" date="2021-08" db="EMBL/GenBank/DDBJ databases">
        <authorList>
            <person name="Tani A."/>
            <person name="Ola A."/>
            <person name="Ogura Y."/>
            <person name="Katsura K."/>
            <person name="Hayashi T."/>
        </authorList>
    </citation>
    <scope>NUCLEOTIDE SEQUENCE</scope>
    <source>
        <strain evidence="7">JCM 32048</strain>
    </source>
</reference>
<feature type="transmembrane region" description="Helical" evidence="6">
    <location>
        <begin position="255"/>
        <end position="274"/>
    </location>
</feature>
<dbReference type="EMBL" id="BPQJ01000001">
    <property type="protein sequence ID" value="GJD60173.1"/>
    <property type="molecule type" value="Genomic_DNA"/>
</dbReference>
<evidence type="ECO:0000256" key="1">
    <source>
        <dbReference type="ARBA" id="ARBA00004651"/>
    </source>
</evidence>
<feature type="transmembrane region" description="Helical" evidence="6">
    <location>
        <begin position="59"/>
        <end position="77"/>
    </location>
</feature>
<evidence type="ECO:0000256" key="4">
    <source>
        <dbReference type="ARBA" id="ARBA00022989"/>
    </source>
</evidence>
<comment type="subcellular location">
    <subcellularLocation>
        <location evidence="1">Cell membrane</location>
        <topology evidence="1">Multi-pass membrane protein</topology>
    </subcellularLocation>
</comment>
<dbReference type="Pfam" id="PF02653">
    <property type="entry name" value="BPD_transp_2"/>
    <property type="match status" value="1"/>
</dbReference>
<feature type="transmembrane region" description="Helical" evidence="6">
    <location>
        <begin position="113"/>
        <end position="133"/>
    </location>
</feature>
<dbReference type="PANTHER" id="PTHR30482:SF20">
    <property type="entry name" value="HIGH-AFFINITY BRANCHED-CHAIN AMINO ACID TRANSPORT SYSTEM PERMEASE PROTEIN LIVM"/>
    <property type="match status" value="1"/>
</dbReference>
<organism evidence="7 8">
    <name type="scientific">Methylobacterium frigidaeris</name>
    <dbReference type="NCBI Taxonomy" id="2038277"/>
    <lineage>
        <taxon>Bacteria</taxon>
        <taxon>Pseudomonadati</taxon>
        <taxon>Pseudomonadota</taxon>
        <taxon>Alphaproteobacteria</taxon>
        <taxon>Hyphomicrobiales</taxon>
        <taxon>Methylobacteriaceae</taxon>
        <taxon>Methylobacterium</taxon>
    </lineage>
</organism>
<reference evidence="7" key="1">
    <citation type="journal article" date="2016" name="Front. Microbiol.">
        <title>Genome Sequence of the Piezophilic, Mesophilic Sulfate-Reducing Bacterium Desulfovibrio indicus J2T.</title>
        <authorList>
            <person name="Cao J."/>
            <person name="Maignien L."/>
            <person name="Shao Z."/>
            <person name="Alain K."/>
            <person name="Jebbar M."/>
        </authorList>
    </citation>
    <scope>NUCLEOTIDE SEQUENCE</scope>
    <source>
        <strain evidence="7">JCM 32048</strain>
    </source>
</reference>
<keyword evidence="2" id="KW-1003">Cell membrane</keyword>
<protein>
    <recommendedName>
        <fullName evidence="9">Branched-chain amino acid ABC transporter permease</fullName>
    </recommendedName>
</protein>
<dbReference type="PANTHER" id="PTHR30482">
    <property type="entry name" value="HIGH-AFFINITY BRANCHED-CHAIN AMINO ACID TRANSPORT SYSTEM PERMEASE"/>
    <property type="match status" value="1"/>
</dbReference>
<dbReference type="Proteomes" id="UP001055286">
    <property type="component" value="Unassembled WGS sequence"/>
</dbReference>
<feature type="transmembrane region" description="Helical" evidence="6">
    <location>
        <begin position="156"/>
        <end position="183"/>
    </location>
</feature>
<keyword evidence="8" id="KW-1185">Reference proteome</keyword>
<dbReference type="InterPro" id="IPR043428">
    <property type="entry name" value="LivM-like"/>
</dbReference>
<evidence type="ECO:0000313" key="8">
    <source>
        <dbReference type="Proteomes" id="UP001055286"/>
    </source>
</evidence>
<evidence type="ECO:0000313" key="7">
    <source>
        <dbReference type="EMBL" id="GJD60173.1"/>
    </source>
</evidence>
<comment type="caution">
    <text evidence="7">The sequence shown here is derived from an EMBL/GenBank/DDBJ whole genome shotgun (WGS) entry which is preliminary data.</text>
</comment>
<evidence type="ECO:0000256" key="3">
    <source>
        <dbReference type="ARBA" id="ARBA00022692"/>
    </source>
</evidence>
<dbReference type="RefSeq" id="WP_099907531.1">
    <property type="nucleotide sequence ID" value="NZ_BPQJ01000001.1"/>
</dbReference>
<feature type="transmembrane region" description="Helical" evidence="6">
    <location>
        <begin position="83"/>
        <end position="106"/>
    </location>
</feature>
<dbReference type="InterPro" id="IPR001851">
    <property type="entry name" value="ABC_transp_permease"/>
</dbReference>
<keyword evidence="3 6" id="KW-0812">Transmembrane</keyword>
<sequence>MLAKTFRNPLFWLCLIGLALASVLPLWVSGYILGLLTVAYFFGVFSMAWDLLFGFAGEVNFGPTFLIGLGAYTAGILNGHGIGIPLCLLAGTVAAVIGGLVLALPALRVRGPYFGLTTVVAVLILQNLIVVFADTTGGEIGLTVPDVISIDAATNYWIALGFMGVSGLILYAIAVSPVGLILQASGQDPVEAGALGFNVAKHKLAAFCVSAVFSGLGGGLFVFYMGTASVGTLIDVSVGVQVIIGAVLGGRRTIVGGVLGAVFLIAAGELLRPLGALSTFVVSAAALAVILFVPSGLLGILTRQGHREGQRA</sequence>
<feature type="transmembrane region" description="Helical" evidence="6">
    <location>
        <begin position="31"/>
        <end position="52"/>
    </location>
</feature>
<proteinExistence type="predicted"/>
<feature type="transmembrane region" description="Helical" evidence="6">
    <location>
        <begin position="204"/>
        <end position="224"/>
    </location>
</feature>
<dbReference type="GO" id="GO:0015658">
    <property type="term" value="F:branched-chain amino acid transmembrane transporter activity"/>
    <property type="evidence" value="ECO:0007669"/>
    <property type="project" value="InterPro"/>
</dbReference>
<dbReference type="GO" id="GO:0005886">
    <property type="term" value="C:plasma membrane"/>
    <property type="evidence" value="ECO:0007669"/>
    <property type="project" value="UniProtKB-SubCell"/>
</dbReference>
<evidence type="ECO:0008006" key="9">
    <source>
        <dbReference type="Google" id="ProtNLM"/>
    </source>
</evidence>
<accession>A0AA37M1G8</accession>
<evidence type="ECO:0000256" key="5">
    <source>
        <dbReference type="ARBA" id="ARBA00023136"/>
    </source>
</evidence>